<evidence type="ECO:0000313" key="3">
    <source>
        <dbReference type="Proteomes" id="UP000812966"/>
    </source>
</evidence>
<name>A0A8K0NLU0_9TREE</name>
<dbReference type="EMBL" id="JABELV010000256">
    <property type="protein sequence ID" value="KAG7527616.1"/>
    <property type="molecule type" value="Genomic_DNA"/>
</dbReference>
<gene>
    <name evidence="2" type="ORF">FFLO_06763</name>
</gene>
<dbReference type="Proteomes" id="UP000812966">
    <property type="component" value="Unassembled WGS sequence"/>
</dbReference>
<protein>
    <submittedName>
        <fullName evidence="2">Uncharacterized protein</fullName>
    </submittedName>
</protein>
<comment type="caution">
    <text evidence="2">The sequence shown here is derived from an EMBL/GenBank/DDBJ whole genome shotgun (WGS) entry which is preliminary data.</text>
</comment>
<reference evidence="2" key="1">
    <citation type="submission" date="2020-04" db="EMBL/GenBank/DDBJ databases">
        <title>Analysis of mating type loci in Filobasidium floriforme.</title>
        <authorList>
            <person name="Nowrousian M."/>
        </authorList>
    </citation>
    <scope>NUCLEOTIDE SEQUENCE</scope>
    <source>
        <strain evidence="2">CBS 6242</strain>
    </source>
</reference>
<evidence type="ECO:0000256" key="1">
    <source>
        <dbReference type="SAM" id="MobiDB-lite"/>
    </source>
</evidence>
<sequence length="205" mass="23598">MRSTVSRASDIKSRPLNDTTQPRCPVVSVRHSERPLPHSNTLCSRKCCAATETHVCLERRVVFRLRMRGNRAVRFDVCPEYARHRATRTSWGTPCWTSCLVRGAHPVSRLEINLASPGFSYVYGPRCVDCPRRTEGDNDPHHHMSDVHVSRIFRRCHRRGHPAKQQRHVFGRLCLVPPSDRTRILVDGAVRRVGKRQHTLSEHCR</sequence>
<organism evidence="2 3">
    <name type="scientific">Filobasidium floriforme</name>
    <dbReference type="NCBI Taxonomy" id="5210"/>
    <lineage>
        <taxon>Eukaryota</taxon>
        <taxon>Fungi</taxon>
        <taxon>Dikarya</taxon>
        <taxon>Basidiomycota</taxon>
        <taxon>Agaricomycotina</taxon>
        <taxon>Tremellomycetes</taxon>
        <taxon>Filobasidiales</taxon>
        <taxon>Filobasidiaceae</taxon>
        <taxon>Filobasidium</taxon>
    </lineage>
</organism>
<accession>A0A8K0NLU0</accession>
<proteinExistence type="predicted"/>
<keyword evidence="3" id="KW-1185">Reference proteome</keyword>
<feature type="region of interest" description="Disordered" evidence="1">
    <location>
        <begin position="1"/>
        <end position="23"/>
    </location>
</feature>
<dbReference type="AlphaFoldDB" id="A0A8K0NLU0"/>
<evidence type="ECO:0000313" key="2">
    <source>
        <dbReference type="EMBL" id="KAG7527616.1"/>
    </source>
</evidence>